<dbReference type="RefSeq" id="WP_167932840.1">
    <property type="nucleotide sequence ID" value="NZ_JAAVJB010000045.1"/>
</dbReference>
<dbReference type="EMBL" id="JAAVJB010000045">
    <property type="protein sequence ID" value="NJP66315.1"/>
    <property type="molecule type" value="Genomic_DNA"/>
</dbReference>
<protein>
    <submittedName>
        <fullName evidence="1">Transcriptional regulator</fullName>
    </submittedName>
</protein>
<evidence type="ECO:0000313" key="1">
    <source>
        <dbReference type="EMBL" id="NJP66315.1"/>
    </source>
</evidence>
<accession>A0ABX1AML4</accession>
<evidence type="ECO:0000313" key="2">
    <source>
        <dbReference type="Proteomes" id="UP000746503"/>
    </source>
</evidence>
<dbReference type="Proteomes" id="UP000746503">
    <property type="component" value="Unassembled WGS sequence"/>
</dbReference>
<sequence>MTDRRNTLLAHWVSRAHVSYGRLATELVRTAADHGHRSIRPDRSRVARWITNGEQPRPPAPDLLAATLTRLCHLPRPLTPADLGLVLAPRSPTPTGSWHPQAVVASLLHTTRSDAMSDDTTPVPARLLAGPELLRAAQGWLHLPDPDNLTPRRPGRVGTADVLAIQQTTDAFRQLDNAHGGALCRRAVVGQLHHVTELAGHGSSTDTVARGLFVAVADLASVAGWMTHDIGRHAESQRYFLLGLQAAKQAGPAGLAIAAHILNCLARQANHLNRPADALDLVQAAQYGTRKLPPGRLHALLATLEARCHAVLGQLPDATRALGTADHHLAVDAPDAPPSWAEWFDTAEHHVTVGVCELLAAHHDPTRAQHAIDMVQRGTAARPQERTRSRAFDQILLARAHLAADQPDAADTATTDALALFGQATSTRVADRLTELDHELSQHPSTTAATIRERLRPALAAGPADAPTL</sequence>
<gene>
    <name evidence="1" type="ORF">HCJ92_08425</name>
</gene>
<keyword evidence="2" id="KW-1185">Reference proteome</keyword>
<reference evidence="1 2" key="1">
    <citation type="submission" date="2020-03" db="EMBL/GenBank/DDBJ databases">
        <title>Draft genome of Streptomyces sp. ventii, isolated from the Axial Seamount in the Pacific Ocean, and resequencing of the two type strains Streptomyces lonarensis strain NCL 716 and Streptomyces bohaiensis strain 11A07.</title>
        <authorList>
            <person name="Loughran R.M."/>
            <person name="Pfannmuller K.M."/>
            <person name="Wasson B.J."/>
            <person name="Deadmond M.C."/>
            <person name="Paddock B.E."/>
            <person name="Koyack M.J."/>
            <person name="Gallegos D.A."/>
            <person name="Mitchell E.A."/>
            <person name="Ushijima B."/>
            <person name="Saw J.H."/>
            <person name="Mcphail K.L."/>
            <person name="Videau P."/>
        </authorList>
    </citation>
    <scope>NUCLEOTIDE SEQUENCE [LARGE SCALE GENOMIC DNA]</scope>
    <source>
        <strain evidence="2">5675061</strain>
    </source>
</reference>
<proteinExistence type="predicted"/>
<comment type="caution">
    <text evidence="1">The sequence shown here is derived from an EMBL/GenBank/DDBJ whole genome shotgun (WGS) entry which is preliminary data.</text>
</comment>
<name>A0ABX1AML4_9ACTN</name>
<organism evidence="1 2">
    <name type="scientific">Streptomyces spiramenti</name>
    <dbReference type="NCBI Taxonomy" id="2720606"/>
    <lineage>
        <taxon>Bacteria</taxon>
        <taxon>Bacillati</taxon>
        <taxon>Actinomycetota</taxon>
        <taxon>Actinomycetes</taxon>
        <taxon>Kitasatosporales</taxon>
        <taxon>Streptomycetaceae</taxon>
        <taxon>Streptomyces</taxon>
    </lineage>
</organism>